<evidence type="ECO:0000313" key="2">
    <source>
        <dbReference type="Proteomes" id="UP001057402"/>
    </source>
</evidence>
<protein>
    <submittedName>
        <fullName evidence="1">Uncharacterized protein</fullName>
    </submittedName>
</protein>
<dbReference type="EMBL" id="CM042886">
    <property type="protein sequence ID" value="KAI4341752.1"/>
    <property type="molecule type" value="Genomic_DNA"/>
</dbReference>
<sequence length="903" mass="100487">MISVSPSSFAVRPTTPPLRLSVPNLFEGLDACATTLRDLHHGRQIHAQLAKFGVLGEESVFVNTKLILMYGKCGELGSAQDVFDRMPKRSVFAWNAIIGAYLENDDPLGSLRLYRELQVSGSSPDPCTFSLALKACGMLNDVLSGTEIHGYIIKRGFANAVFVVNALVAMYAKFDDLGAARRIFHTSEVEKDVVTWNSIISAYSGCGRATEALQFLRELQVSGLIPNTYTTVAALKACENEDYGKLGRELHAFILKSSAEVNLELYVGNALIAMYARCGRMDEASSVFSSLGARDHVSWNSMLSGFVLNCMYNEAFCFFRRMQNAGPELDEVSALSILSACGCSGNLLLGMEAHAFVIRRGLDHNLLVGNSLLDMYAKCCHEKQLGRVFGGMPEKDNISWTTVVAGYAQNDCHLTVLQCFREAQVDNIMVDNMMMGSILLACSGLKCTYLVKEVHCFLLRRRLFDLRLENQMVTAYGACGCVDHASRVFQIIDNKDTVSWTSIMTCYRNNGLALEAFAVFNEMMESGVEADDVTLLCALSAVASLSLLKKGKEIHGLLVRKGMLEGSIPSALIHMYSCCGDLEKAKEVFSSFDKMDLVLSTAMIQAYAMHGCGIEAIDLFNRMEDNIVPDHISFLAVLYACSHSGLVDEGTNMFKSMQSKFHLEPWPEHYACVVDLLGRANRFEEAYEFIKSIPGEPTAEVWCALVGACRVHSNKKFEELAICKLLNLTPKNPGNYVLVSNTFAARGQWEEVEELRQHMKERGLRKIPGCSWIDIGNKIHSFVARDKSHPELDQIYQKLTEVTMKLVRDGGYVPQTKFVLHNVKEEEKLDMLYGHSERLAIAYGLLEDPNGSPIRVTKNLRVCGDCHEFCKLVSKVFGRELIIRDANRYHHFREGGCSCGEFW</sequence>
<proteinExistence type="predicted"/>
<accession>A0ACB9NZM4</accession>
<dbReference type="Proteomes" id="UP001057402">
    <property type="component" value="Chromosome 7"/>
</dbReference>
<comment type="caution">
    <text evidence="1">The sequence shown here is derived from an EMBL/GenBank/DDBJ whole genome shotgun (WGS) entry which is preliminary data.</text>
</comment>
<keyword evidence="2" id="KW-1185">Reference proteome</keyword>
<reference evidence="2" key="1">
    <citation type="journal article" date="2023" name="Front. Plant Sci.">
        <title>Chromosomal-level genome assembly of Melastoma candidum provides insights into trichome evolution.</title>
        <authorList>
            <person name="Zhong Y."/>
            <person name="Wu W."/>
            <person name="Sun C."/>
            <person name="Zou P."/>
            <person name="Liu Y."/>
            <person name="Dai S."/>
            <person name="Zhou R."/>
        </authorList>
    </citation>
    <scope>NUCLEOTIDE SEQUENCE [LARGE SCALE GENOMIC DNA]</scope>
</reference>
<name>A0ACB9NZM4_9MYRT</name>
<evidence type="ECO:0000313" key="1">
    <source>
        <dbReference type="EMBL" id="KAI4341752.1"/>
    </source>
</evidence>
<gene>
    <name evidence="1" type="ORF">MLD38_026437</name>
</gene>
<organism evidence="1 2">
    <name type="scientific">Melastoma candidum</name>
    <dbReference type="NCBI Taxonomy" id="119954"/>
    <lineage>
        <taxon>Eukaryota</taxon>
        <taxon>Viridiplantae</taxon>
        <taxon>Streptophyta</taxon>
        <taxon>Embryophyta</taxon>
        <taxon>Tracheophyta</taxon>
        <taxon>Spermatophyta</taxon>
        <taxon>Magnoliopsida</taxon>
        <taxon>eudicotyledons</taxon>
        <taxon>Gunneridae</taxon>
        <taxon>Pentapetalae</taxon>
        <taxon>rosids</taxon>
        <taxon>malvids</taxon>
        <taxon>Myrtales</taxon>
        <taxon>Melastomataceae</taxon>
        <taxon>Melastomatoideae</taxon>
        <taxon>Melastomateae</taxon>
        <taxon>Melastoma</taxon>
    </lineage>
</organism>